<keyword evidence="3" id="KW-1185">Reference proteome</keyword>
<accession>A0ABU1RQY5</accession>
<keyword evidence="1" id="KW-0472">Membrane</keyword>
<proteinExistence type="predicted"/>
<dbReference type="Proteomes" id="UP001254759">
    <property type="component" value="Unassembled WGS sequence"/>
</dbReference>
<feature type="transmembrane region" description="Helical" evidence="1">
    <location>
        <begin position="84"/>
        <end position="104"/>
    </location>
</feature>
<organism evidence="2 3">
    <name type="scientific">Pseudoxanthomonas sacheonensis</name>
    <dbReference type="NCBI Taxonomy" id="443615"/>
    <lineage>
        <taxon>Bacteria</taxon>
        <taxon>Pseudomonadati</taxon>
        <taxon>Pseudomonadota</taxon>
        <taxon>Gammaproteobacteria</taxon>
        <taxon>Lysobacterales</taxon>
        <taxon>Lysobacteraceae</taxon>
        <taxon>Pseudoxanthomonas</taxon>
    </lineage>
</organism>
<feature type="transmembrane region" description="Helical" evidence="1">
    <location>
        <begin position="26"/>
        <end position="47"/>
    </location>
</feature>
<dbReference type="RefSeq" id="WP_310091668.1">
    <property type="nucleotide sequence ID" value="NZ_JAVDTT010000002.1"/>
</dbReference>
<evidence type="ECO:0008006" key="4">
    <source>
        <dbReference type="Google" id="ProtNLM"/>
    </source>
</evidence>
<name>A0ABU1RQY5_9GAMM</name>
<dbReference type="EMBL" id="JAVDTT010000002">
    <property type="protein sequence ID" value="MDR6841161.1"/>
    <property type="molecule type" value="Genomic_DNA"/>
</dbReference>
<comment type="caution">
    <text evidence="2">The sequence shown here is derived from an EMBL/GenBank/DDBJ whole genome shotgun (WGS) entry which is preliminary data.</text>
</comment>
<protein>
    <recommendedName>
        <fullName evidence="4">Transmembrane protein</fullName>
    </recommendedName>
</protein>
<feature type="transmembrane region" description="Helical" evidence="1">
    <location>
        <begin position="116"/>
        <end position="135"/>
    </location>
</feature>
<evidence type="ECO:0000313" key="2">
    <source>
        <dbReference type="EMBL" id="MDR6841161.1"/>
    </source>
</evidence>
<gene>
    <name evidence="2" type="ORF">J2W94_001446</name>
</gene>
<keyword evidence="1" id="KW-0812">Transmembrane</keyword>
<reference evidence="2 3" key="1">
    <citation type="submission" date="2023-07" db="EMBL/GenBank/DDBJ databases">
        <title>Sorghum-associated microbial communities from plants grown in Nebraska, USA.</title>
        <authorList>
            <person name="Schachtman D."/>
        </authorList>
    </citation>
    <scope>NUCLEOTIDE SEQUENCE [LARGE SCALE GENOMIC DNA]</scope>
    <source>
        <strain evidence="2 3">BE107</strain>
    </source>
</reference>
<evidence type="ECO:0000256" key="1">
    <source>
        <dbReference type="SAM" id="Phobius"/>
    </source>
</evidence>
<sequence>MDADDNPYQAPIAELPKETRPVAPTVIKLTVGLYVATYLLALISALIQGLDAPLLSIPAWVLIGVFTAGISLALLRGKQWARMWVVLLTFIPVISLAAFTPWTAGLIDGGLAMARIVTRIAVGCMMFLPPIRAWFAPVVWRRNP</sequence>
<feature type="transmembrane region" description="Helical" evidence="1">
    <location>
        <begin position="53"/>
        <end position="75"/>
    </location>
</feature>
<evidence type="ECO:0000313" key="3">
    <source>
        <dbReference type="Proteomes" id="UP001254759"/>
    </source>
</evidence>
<keyword evidence="1" id="KW-1133">Transmembrane helix</keyword>